<name>A0ABU1G7G7_9GAMM</name>
<dbReference type="Gene3D" id="3.90.180.10">
    <property type="entry name" value="Medium-chain alcohol dehydrogenases, catalytic domain"/>
    <property type="match status" value="1"/>
</dbReference>
<evidence type="ECO:0000256" key="1">
    <source>
        <dbReference type="ARBA" id="ARBA00023002"/>
    </source>
</evidence>
<dbReference type="Proteomes" id="UP001269267">
    <property type="component" value="Unassembled WGS sequence"/>
</dbReference>
<dbReference type="InterPro" id="IPR020843">
    <property type="entry name" value="ER"/>
</dbReference>
<reference evidence="3 4" key="1">
    <citation type="submission" date="2023-04" db="EMBL/GenBank/DDBJ databases">
        <title>A long-awaited taxogenomic arrangement of the family Halomonadaceae.</title>
        <authorList>
            <person name="De La Haba R."/>
            <person name="Chuvochina M."/>
            <person name="Wittouck S."/>
            <person name="Arahal D.R."/>
            <person name="Sanchez-Porro C."/>
            <person name="Hugenholtz P."/>
            <person name="Ventosa A."/>
        </authorList>
    </citation>
    <scope>NUCLEOTIDE SEQUENCE [LARGE SCALE GENOMIC DNA]</scope>
    <source>
        <strain evidence="3 4">DSM 18042</strain>
    </source>
</reference>
<organism evidence="3 4">
    <name type="scientific">Vreelandella gomseomensis</name>
    <dbReference type="NCBI Taxonomy" id="370766"/>
    <lineage>
        <taxon>Bacteria</taxon>
        <taxon>Pseudomonadati</taxon>
        <taxon>Pseudomonadota</taxon>
        <taxon>Gammaproteobacteria</taxon>
        <taxon>Oceanospirillales</taxon>
        <taxon>Halomonadaceae</taxon>
        <taxon>Vreelandella</taxon>
    </lineage>
</organism>
<dbReference type="InterPro" id="IPR011032">
    <property type="entry name" value="GroES-like_sf"/>
</dbReference>
<comment type="caution">
    <text evidence="3">The sequence shown here is derived from an EMBL/GenBank/DDBJ whole genome shotgun (WGS) entry which is preliminary data.</text>
</comment>
<feature type="domain" description="Enoyl reductase (ER)" evidence="2">
    <location>
        <begin position="14"/>
        <end position="330"/>
    </location>
</feature>
<evidence type="ECO:0000313" key="3">
    <source>
        <dbReference type="EMBL" id="MDR5873422.1"/>
    </source>
</evidence>
<evidence type="ECO:0000313" key="4">
    <source>
        <dbReference type="Proteomes" id="UP001269267"/>
    </source>
</evidence>
<dbReference type="Pfam" id="PF16884">
    <property type="entry name" value="ADH_N_2"/>
    <property type="match status" value="1"/>
</dbReference>
<gene>
    <name evidence="3" type="ORF">QC815_00645</name>
</gene>
<dbReference type="PANTHER" id="PTHR43205:SF7">
    <property type="entry name" value="PROSTAGLANDIN REDUCTASE 1"/>
    <property type="match status" value="1"/>
</dbReference>
<dbReference type="SUPFAM" id="SSF51735">
    <property type="entry name" value="NAD(P)-binding Rossmann-fold domains"/>
    <property type="match status" value="1"/>
</dbReference>
<dbReference type="Gene3D" id="3.40.50.720">
    <property type="entry name" value="NAD(P)-binding Rossmann-like Domain"/>
    <property type="match status" value="1"/>
</dbReference>
<evidence type="ECO:0000259" key="2">
    <source>
        <dbReference type="SMART" id="SM00829"/>
    </source>
</evidence>
<sequence length="334" mass="36086">MQSRFFTLSRYPEGRPERELFELETQTLPDLAPGEVRIRNRWLSVDPYMRGRMTGVHTYVAPFELGNPMEGGAIGDVIASHDERFKEGDLVGHMGGWRDIAQIPADGVQALPDFGVDEQAYLGVLGMPGMTAWTGLNLIANCQPGDHVLVSAASGAVGSLAVQLAKAKGCHVVGIAGAANKLAWLESLGVEPVSYRDRNAQELSDAIQLASPKGIDVVFENVGGICLEAALSQLNEGARIAVCGMIDSYNAKTPVPGPSNLSQLVVRKARMQGFIVADHWKHYQFFLNEVAPQVVDGKIDYKETVKQGLESTPDAFLALFEGGNTGKMLVKLDH</sequence>
<dbReference type="PANTHER" id="PTHR43205">
    <property type="entry name" value="PROSTAGLANDIN REDUCTASE"/>
    <property type="match status" value="1"/>
</dbReference>
<dbReference type="RefSeq" id="WP_230446137.1">
    <property type="nucleotide sequence ID" value="NZ_JARWAI010000001.1"/>
</dbReference>
<keyword evidence="4" id="KW-1185">Reference proteome</keyword>
<dbReference type="EMBL" id="JARWAI010000001">
    <property type="protein sequence ID" value="MDR5873422.1"/>
    <property type="molecule type" value="Genomic_DNA"/>
</dbReference>
<dbReference type="InterPro" id="IPR036291">
    <property type="entry name" value="NAD(P)-bd_dom_sf"/>
</dbReference>
<protein>
    <submittedName>
        <fullName evidence="3">NADP-dependent oxidoreductase</fullName>
    </submittedName>
</protein>
<dbReference type="Pfam" id="PF00107">
    <property type="entry name" value="ADH_zinc_N"/>
    <property type="match status" value="1"/>
</dbReference>
<dbReference type="CDD" id="cd05288">
    <property type="entry name" value="PGDH"/>
    <property type="match status" value="1"/>
</dbReference>
<dbReference type="SUPFAM" id="SSF50129">
    <property type="entry name" value="GroES-like"/>
    <property type="match status" value="2"/>
</dbReference>
<accession>A0ABU1G7G7</accession>
<dbReference type="InterPro" id="IPR045010">
    <property type="entry name" value="MDR_fam"/>
</dbReference>
<dbReference type="InterPro" id="IPR013149">
    <property type="entry name" value="ADH-like_C"/>
</dbReference>
<dbReference type="SMART" id="SM00829">
    <property type="entry name" value="PKS_ER"/>
    <property type="match status" value="1"/>
</dbReference>
<proteinExistence type="predicted"/>
<keyword evidence="1" id="KW-0560">Oxidoreductase</keyword>
<dbReference type="InterPro" id="IPR041694">
    <property type="entry name" value="ADH_N_2"/>
</dbReference>